<name>A0A6M3LXE8_9ZZZZ</name>
<dbReference type="AlphaFoldDB" id="A0A6M3LXE8"/>
<dbReference type="GO" id="GO:0009253">
    <property type="term" value="P:peptidoglycan catabolic process"/>
    <property type="evidence" value="ECO:0007669"/>
    <property type="project" value="InterPro"/>
</dbReference>
<dbReference type="Gene3D" id="3.40.630.40">
    <property type="entry name" value="Zn-dependent exopeptidases"/>
    <property type="match status" value="1"/>
</dbReference>
<dbReference type="InterPro" id="IPR002508">
    <property type="entry name" value="MurNAc-LAA_cat"/>
</dbReference>
<dbReference type="GO" id="GO:0008745">
    <property type="term" value="F:N-acetylmuramoyl-L-alanine amidase activity"/>
    <property type="evidence" value="ECO:0007669"/>
    <property type="project" value="InterPro"/>
</dbReference>
<feature type="domain" description="MurNAc-LAA" evidence="1">
    <location>
        <begin position="51"/>
        <end position="163"/>
    </location>
</feature>
<accession>A0A6M3LXE8</accession>
<reference evidence="2" key="1">
    <citation type="submission" date="2020-03" db="EMBL/GenBank/DDBJ databases">
        <title>The deep terrestrial virosphere.</title>
        <authorList>
            <person name="Holmfeldt K."/>
            <person name="Nilsson E."/>
            <person name="Simone D."/>
            <person name="Lopez-Fernandez M."/>
            <person name="Wu X."/>
            <person name="de Brujin I."/>
            <person name="Lundin D."/>
            <person name="Andersson A."/>
            <person name="Bertilsson S."/>
            <person name="Dopson M."/>
        </authorList>
    </citation>
    <scope>NUCLEOTIDE SEQUENCE</scope>
    <source>
        <strain evidence="2">MM415B06064</strain>
    </source>
</reference>
<evidence type="ECO:0000313" key="2">
    <source>
        <dbReference type="EMBL" id="QJA97611.1"/>
    </source>
</evidence>
<dbReference type="InterPro" id="IPR050695">
    <property type="entry name" value="N-acetylmuramoyl_amidase_3"/>
</dbReference>
<dbReference type="PANTHER" id="PTHR30404">
    <property type="entry name" value="N-ACETYLMURAMOYL-L-ALANINE AMIDASE"/>
    <property type="match status" value="1"/>
</dbReference>
<protein>
    <submittedName>
        <fullName evidence="2">Putative N-acetylmuramoyl-L-alanine amidase</fullName>
    </submittedName>
</protein>
<dbReference type="EMBL" id="MT143509">
    <property type="protein sequence ID" value="QJA97611.1"/>
    <property type="molecule type" value="Genomic_DNA"/>
</dbReference>
<dbReference type="PANTHER" id="PTHR30404:SF8">
    <property type="entry name" value="AUTOLYSIN PH-RELATED"/>
    <property type="match status" value="1"/>
</dbReference>
<organism evidence="2">
    <name type="scientific">viral metagenome</name>
    <dbReference type="NCBI Taxonomy" id="1070528"/>
    <lineage>
        <taxon>unclassified sequences</taxon>
        <taxon>metagenomes</taxon>
        <taxon>organismal metagenomes</taxon>
    </lineage>
</organism>
<dbReference type="Pfam" id="PF01520">
    <property type="entry name" value="Amidase_3"/>
    <property type="match status" value="1"/>
</dbReference>
<evidence type="ECO:0000259" key="1">
    <source>
        <dbReference type="SMART" id="SM00646"/>
    </source>
</evidence>
<dbReference type="CDD" id="cd02696">
    <property type="entry name" value="MurNAc-LAA"/>
    <property type="match status" value="1"/>
</dbReference>
<dbReference type="SUPFAM" id="SSF53187">
    <property type="entry name" value="Zn-dependent exopeptidases"/>
    <property type="match status" value="1"/>
</dbReference>
<proteinExistence type="predicted"/>
<sequence length="173" mass="19755">MHGGITYKERDLNVTLVKEIMKATPTNSFFWKPDVDCEELPSPTHLRKRVENINRQSDVAGVVSIHHNSCGNTKRTGGEIIYWDTSQAGYLLARYITQEMALIPMKVNIVPALKQLGRKLYLLRKTKAPAVIVEPGFMSNHEDLHFVIDHHVFIADAIREGVSRWVRELYGDE</sequence>
<dbReference type="SMART" id="SM00646">
    <property type="entry name" value="Ami_3"/>
    <property type="match status" value="1"/>
</dbReference>
<gene>
    <name evidence="2" type="ORF">MM415B06064_0008</name>
</gene>
<dbReference type="GO" id="GO:0030288">
    <property type="term" value="C:outer membrane-bounded periplasmic space"/>
    <property type="evidence" value="ECO:0007669"/>
    <property type="project" value="TreeGrafter"/>
</dbReference>